<dbReference type="RefSeq" id="WP_107557857.1">
    <property type="nucleotide sequence ID" value="NZ_JAMWLJ010000001.1"/>
</dbReference>
<accession>A0A418IRF5</accession>
<dbReference type="OrthoDB" id="2407588at2"/>
<proteinExistence type="predicted"/>
<dbReference type="Pfam" id="PF06531">
    <property type="entry name" value="DUF1108"/>
    <property type="match status" value="1"/>
</dbReference>
<dbReference type="InterPro" id="IPR009494">
    <property type="entry name" value="DUF1108"/>
</dbReference>
<keyword evidence="2" id="KW-1185">Reference proteome</keyword>
<protein>
    <submittedName>
        <fullName evidence="1">DUF1108 family protein</fullName>
    </submittedName>
</protein>
<dbReference type="EMBL" id="QXUL01000007">
    <property type="protein sequence ID" value="RIN12425.1"/>
    <property type="molecule type" value="Genomic_DNA"/>
</dbReference>
<reference evidence="1 2" key="1">
    <citation type="journal article" date="2016" name="Front. Microbiol.">
        <title>Comprehensive Phylogenetic Analysis of Bovine Non-aureus Staphylococci Species Based on Whole-Genome Sequencing.</title>
        <authorList>
            <person name="Naushad S."/>
            <person name="Barkema H.W."/>
            <person name="Luby C."/>
            <person name="Condas L.A."/>
            <person name="Nobrega D.B."/>
            <person name="Carson D.A."/>
            <person name="De Buck J."/>
        </authorList>
    </citation>
    <scope>NUCLEOTIDE SEQUENCE [LARGE SCALE GENOMIC DNA]</scope>
    <source>
        <strain evidence="1 2">SNUC 102</strain>
    </source>
</reference>
<name>A0A418IRF5_STAXY</name>
<dbReference type="Proteomes" id="UP000285567">
    <property type="component" value="Unassembled WGS sequence"/>
</dbReference>
<evidence type="ECO:0000313" key="1">
    <source>
        <dbReference type="EMBL" id="RIN12425.1"/>
    </source>
</evidence>
<gene>
    <name evidence="1" type="ORF">BU097_02535</name>
</gene>
<dbReference type="AlphaFoldDB" id="A0A418IRF5"/>
<sequence>MYYETGTSKSKKIQLLGFDFKINLYKHDDNIEVTLLNENNDFIDGIHIYDEYAGIATAQEILEYSAYIWIEQNTDEADRIMNRVMQW</sequence>
<comment type="caution">
    <text evidence="1">The sequence shown here is derived from an EMBL/GenBank/DDBJ whole genome shotgun (WGS) entry which is preliminary data.</text>
</comment>
<evidence type="ECO:0000313" key="2">
    <source>
        <dbReference type="Proteomes" id="UP000285567"/>
    </source>
</evidence>
<organism evidence="1 2">
    <name type="scientific">Staphylococcus xylosus</name>
    <dbReference type="NCBI Taxonomy" id="1288"/>
    <lineage>
        <taxon>Bacteria</taxon>
        <taxon>Bacillati</taxon>
        <taxon>Bacillota</taxon>
        <taxon>Bacilli</taxon>
        <taxon>Bacillales</taxon>
        <taxon>Staphylococcaceae</taxon>
        <taxon>Staphylococcus</taxon>
    </lineage>
</organism>